<keyword evidence="2 5" id="KW-0813">Transport</keyword>
<evidence type="ECO:0000259" key="8">
    <source>
        <dbReference type="Pfam" id="PF20652"/>
    </source>
</evidence>
<accession>A0A8B7Y2Q0</accession>
<comment type="similarity">
    <text evidence="1 5">Belongs to the SEC8 family.</text>
</comment>
<comment type="function">
    <text evidence="5">Component of the exocyst complex involved in the docking of exocytic vesicles with fusion sites on the plasma membrane.</text>
</comment>
<keyword evidence="3 5" id="KW-0268">Exocytosis</keyword>
<name>A0A8B7Y2Q0_ACAPL</name>
<dbReference type="OMA" id="HMEVRCR"/>
<dbReference type="InterPro" id="IPR039682">
    <property type="entry name" value="Sec8/EXOC4"/>
</dbReference>
<feature type="compositionally biased region" description="Polar residues" evidence="6">
    <location>
        <begin position="16"/>
        <end position="32"/>
    </location>
</feature>
<protein>
    <recommendedName>
        <fullName evidence="5">Exocyst complex component Sec8</fullName>
    </recommendedName>
</protein>
<dbReference type="GO" id="GO:0007268">
    <property type="term" value="P:chemical synaptic transmission"/>
    <property type="evidence" value="ECO:0007669"/>
    <property type="project" value="TreeGrafter"/>
</dbReference>
<dbReference type="InterPro" id="IPR048630">
    <property type="entry name" value="Sec8_M"/>
</dbReference>
<dbReference type="Proteomes" id="UP000694845">
    <property type="component" value="Unplaced"/>
</dbReference>
<evidence type="ECO:0000256" key="5">
    <source>
        <dbReference type="RuleBase" id="RU367079"/>
    </source>
</evidence>
<proteinExistence type="inferred from homology"/>
<dbReference type="GeneID" id="110977086"/>
<dbReference type="GO" id="GO:0090522">
    <property type="term" value="P:vesicle tethering involved in exocytosis"/>
    <property type="evidence" value="ECO:0007669"/>
    <property type="project" value="UniProtKB-UniRule"/>
</dbReference>
<evidence type="ECO:0000256" key="2">
    <source>
        <dbReference type="ARBA" id="ARBA00022448"/>
    </source>
</evidence>
<dbReference type="CTD" id="60412"/>
<feature type="region of interest" description="Disordered" evidence="6">
    <location>
        <begin position="1"/>
        <end position="42"/>
    </location>
</feature>
<evidence type="ECO:0000313" key="10">
    <source>
        <dbReference type="RefSeq" id="XP_022086584.1"/>
    </source>
</evidence>
<dbReference type="Pfam" id="PF04048">
    <property type="entry name" value="Sec8_N"/>
    <property type="match status" value="1"/>
</dbReference>
<evidence type="ECO:0000313" key="11">
    <source>
        <dbReference type="RefSeq" id="XP_022086585.1"/>
    </source>
</evidence>
<keyword evidence="4 5" id="KW-0653">Protein transport</keyword>
<evidence type="ECO:0000313" key="9">
    <source>
        <dbReference type="Proteomes" id="UP000694845"/>
    </source>
</evidence>
<dbReference type="RefSeq" id="XP_022086584.1">
    <property type="nucleotide sequence ID" value="XM_022230892.1"/>
</dbReference>
<dbReference type="GO" id="GO:0006893">
    <property type="term" value="P:Golgi to plasma membrane transport"/>
    <property type="evidence" value="ECO:0007669"/>
    <property type="project" value="TreeGrafter"/>
</dbReference>
<dbReference type="RefSeq" id="XP_022086585.1">
    <property type="nucleotide sequence ID" value="XM_022230893.1"/>
</dbReference>
<dbReference type="GO" id="GO:0006612">
    <property type="term" value="P:protein targeting to membrane"/>
    <property type="evidence" value="ECO:0007669"/>
    <property type="project" value="UniProtKB-UniRule"/>
</dbReference>
<evidence type="ECO:0000256" key="3">
    <source>
        <dbReference type="ARBA" id="ARBA00022483"/>
    </source>
</evidence>
<gene>
    <name evidence="10 11" type="primary">LOC110977086</name>
</gene>
<sequence length="999" mass="112566">MATQKGSLKNRAALNPNISNFNGPSAGQTASSAGKPAKEAGGSGTGLLMSVIRTLSASEDLHQREVEKAKLEKAYRECDQRLDKLISVNYDTLTKTIQAYSAISGRIKSARERVKSLKSDLLSCKDLLHCRRDELRKLWLDGMEQKHVLTLLDQIEEVRGVPQQLDGYLKSKHYLHATELITKTVAQLESDLKGVEALSELKMEMSTRKEQLHKVLIEELSQHLYEKSAVTFQVNFTRGGSFRGSGQDTSVAGSKKQTLLELATLAKQQQRVSRTHSHSLTLTVPDGTEEESKPVVEDLNEDPEANSEHYMAVLVESLSLLKRIPEAVESIKRCVQVELSKIVQRTTTEVAENAKQRGENITQHNQPKLLVELLELLFERFHCVASAHECALGSLQRAATSDIQLYTMNDIWSNIQTVLQVLLGNYLDVRNITASVQQSSSAFSEALTSDYGVYFSRRKAVRQRKVPLFRFEMSSHAISLTNYMREQKQEYYGFDGIMKVKEPTKDGTFQTEDEKEGEEAPMVCKPSVKNITLIFKPVSNFIRDIDRAMSLPNGRHCTLHEFISDYVKDIFLGHLLDEIATNLNTATKGGDALKSLVDNATQKSLGAPRPLLHSTVIIDHAVSDLRQLMMDLPTYADQFLNMICNILQEYKDTCSAIYRGLVQPESEDKRIVSASWVKDEDINQCLRQLPNWVNLQALSKPGKDSKDSGALETIEDIRERNAKESELLVTNLGDKILQKHEVLCDIPSLKLLANLHESLEWFSSGIRLFAGSLPSSGINMLTTPGGVTLEVPAVENSLLHTLISQAKEFKELADVCLLVLHLELRLHCFYYLLPVARQSSFYISADSVDPDPNVLKLNKDLTTLEEALNPSLMPHKFKYVFEGLGHLVSFILINSAQYIKRINENGIKKMCRNIFVLQQNLTNITMSRETDLDQARNYYELMYKSTDEILNGIVEQGASFKELEYRNIVHLQQRSSPAYDQKHLARMLKKLEEIMMEAV</sequence>
<dbReference type="KEGG" id="aplc:110977086"/>
<feature type="domain" description="Exocyst complex component Sec8 middle helical bundle" evidence="8">
    <location>
        <begin position="303"/>
        <end position="538"/>
    </location>
</feature>
<evidence type="ECO:0000256" key="6">
    <source>
        <dbReference type="SAM" id="MobiDB-lite"/>
    </source>
</evidence>
<evidence type="ECO:0000259" key="7">
    <source>
        <dbReference type="Pfam" id="PF04048"/>
    </source>
</evidence>
<dbReference type="GO" id="GO:0006904">
    <property type="term" value="P:vesicle docking involved in exocytosis"/>
    <property type="evidence" value="ECO:0007669"/>
    <property type="project" value="InterPro"/>
</dbReference>
<evidence type="ECO:0000256" key="4">
    <source>
        <dbReference type="ARBA" id="ARBA00022927"/>
    </source>
</evidence>
<dbReference type="GO" id="GO:0032584">
    <property type="term" value="C:growth cone membrane"/>
    <property type="evidence" value="ECO:0007669"/>
    <property type="project" value="TreeGrafter"/>
</dbReference>
<dbReference type="AlphaFoldDB" id="A0A8B7Y2Q0"/>
<keyword evidence="9" id="KW-1185">Reference proteome</keyword>
<dbReference type="GO" id="GO:0015031">
    <property type="term" value="P:protein transport"/>
    <property type="evidence" value="ECO:0007669"/>
    <property type="project" value="UniProtKB-KW"/>
</dbReference>
<dbReference type="Pfam" id="PF20652">
    <property type="entry name" value="Sec8_C"/>
    <property type="match status" value="1"/>
</dbReference>
<feature type="region of interest" description="Disordered" evidence="6">
    <location>
        <begin position="274"/>
        <end position="294"/>
    </location>
</feature>
<reference evidence="10 11" key="1">
    <citation type="submission" date="2025-04" db="UniProtKB">
        <authorList>
            <consortium name="RefSeq"/>
        </authorList>
    </citation>
    <scope>IDENTIFICATION</scope>
</reference>
<dbReference type="GO" id="GO:0045202">
    <property type="term" value="C:synapse"/>
    <property type="evidence" value="ECO:0007669"/>
    <property type="project" value="TreeGrafter"/>
</dbReference>
<dbReference type="InterPro" id="IPR007191">
    <property type="entry name" value="Sec8_exocyst_N"/>
</dbReference>
<dbReference type="OrthoDB" id="272977at2759"/>
<dbReference type="PANTHER" id="PTHR14146:SF0">
    <property type="entry name" value="EXOCYST COMPLEX COMPONENT 4"/>
    <property type="match status" value="1"/>
</dbReference>
<dbReference type="GO" id="GO:0000145">
    <property type="term" value="C:exocyst"/>
    <property type="evidence" value="ECO:0007669"/>
    <property type="project" value="UniProtKB-UniRule"/>
</dbReference>
<feature type="domain" description="Exocyst complex component Sec8 N-terminal" evidence="7">
    <location>
        <begin position="70"/>
        <end position="166"/>
    </location>
</feature>
<dbReference type="PANTHER" id="PTHR14146">
    <property type="entry name" value="EXOCYST COMPLEX COMPONENT 4"/>
    <property type="match status" value="1"/>
</dbReference>
<organism evidence="9 11">
    <name type="scientific">Acanthaster planci</name>
    <name type="common">Crown-of-thorns starfish</name>
    <dbReference type="NCBI Taxonomy" id="133434"/>
    <lineage>
        <taxon>Eukaryota</taxon>
        <taxon>Metazoa</taxon>
        <taxon>Echinodermata</taxon>
        <taxon>Eleutherozoa</taxon>
        <taxon>Asterozoa</taxon>
        <taxon>Asteroidea</taxon>
        <taxon>Valvatacea</taxon>
        <taxon>Valvatida</taxon>
        <taxon>Acanthasteridae</taxon>
        <taxon>Acanthaster</taxon>
    </lineage>
</organism>
<evidence type="ECO:0000256" key="1">
    <source>
        <dbReference type="ARBA" id="ARBA00010470"/>
    </source>
</evidence>